<gene>
    <name evidence="2" type="ORF">I7278_24810</name>
</gene>
<protein>
    <recommendedName>
        <fullName evidence="1">RNA polymerase sigma factor 70 region 4 type 2 domain-containing protein</fullName>
    </recommendedName>
</protein>
<dbReference type="EMBL" id="DACQKT010000022">
    <property type="protein sequence ID" value="HAS6680005.1"/>
    <property type="molecule type" value="Genomic_DNA"/>
</dbReference>
<dbReference type="Proteomes" id="UP000856022">
    <property type="component" value="Unassembled WGS sequence"/>
</dbReference>
<dbReference type="InterPro" id="IPR036388">
    <property type="entry name" value="WH-like_DNA-bd_sf"/>
</dbReference>
<dbReference type="Gene3D" id="1.10.10.10">
    <property type="entry name" value="Winged helix-like DNA-binding domain superfamily/Winged helix DNA-binding domain"/>
    <property type="match status" value="1"/>
</dbReference>
<dbReference type="AlphaFoldDB" id="A0A8H9K515"/>
<sequence length="86" mass="10048">MEDTIIDDIKVITQILLPELGERQSMSLLLFYFYGRKRTASILNISPSSVRDNVFRARSHLKSLNKIDDVERLLIRKILQNINCEQ</sequence>
<feature type="domain" description="RNA polymerase sigma factor 70 region 4 type 2" evidence="1">
    <location>
        <begin position="16"/>
        <end position="61"/>
    </location>
</feature>
<dbReference type="GO" id="GO:0003677">
    <property type="term" value="F:DNA binding"/>
    <property type="evidence" value="ECO:0007669"/>
    <property type="project" value="InterPro"/>
</dbReference>
<accession>A0A8H9K515</accession>
<dbReference type="GO" id="GO:0016987">
    <property type="term" value="F:sigma factor activity"/>
    <property type="evidence" value="ECO:0007669"/>
    <property type="project" value="InterPro"/>
</dbReference>
<dbReference type="RefSeq" id="WP_074531757.1">
    <property type="nucleotide sequence ID" value="NZ_CP066248.1"/>
</dbReference>
<reference evidence="2" key="2">
    <citation type="submission" date="2019-12" db="EMBL/GenBank/DDBJ databases">
        <authorList>
            <consortium name="NCBI Pathogen Detection Project"/>
        </authorList>
    </citation>
    <scope>NUCLEOTIDE SEQUENCE</scope>
    <source>
        <strain evidence="2">1930</strain>
    </source>
</reference>
<evidence type="ECO:0000259" key="1">
    <source>
        <dbReference type="Pfam" id="PF08281"/>
    </source>
</evidence>
<dbReference type="InterPro" id="IPR013249">
    <property type="entry name" value="RNA_pol_sigma70_r4_t2"/>
</dbReference>
<dbReference type="SUPFAM" id="SSF88659">
    <property type="entry name" value="Sigma3 and sigma4 domains of RNA polymerase sigma factors"/>
    <property type="match status" value="1"/>
</dbReference>
<proteinExistence type="predicted"/>
<organism evidence="2">
    <name type="scientific">Vibrio parahaemolyticus</name>
    <dbReference type="NCBI Taxonomy" id="670"/>
    <lineage>
        <taxon>Bacteria</taxon>
        <taxon>Pseudomonadati</taxon>
        <taxon>Pseudomonadota</taxon>
        <taxon>Gammaproteobacteria</taxon>
        <taxon>Vibrionales</taxon>
        <taxon>Vibrionaceae</taxon>
        <taxon>Vibrio</taxon>
    </lineage>
</organism>
<name>A0A8H9K515_VIBPH</name>
<evidence type="ECO:0000313" key="2">
    <source>
        <dbReference type="EMBL" id="HAS6680005.1"/>
    </source>
</evidence>
<dbReference type="InterPro" id="IPR013324">
    <property type="entry name" value="RNA_pol_sigma_r3/r4-like"/>
</dbReference>
<dbReference type="Pfam" id="PF08281">
    <property type="entry name" value="Sigma70_r4_2"/>
    <property type="match status" value="1"/>
</dbReference>
<comment type="caution">
    <text evidence="2">The sequence shown here is derived from an EMBL/GenBank/DDBJ whole genome shotgun (WGS) entry which is preliminary data.</text>
</comment>
<dbReference type="GO" id="GO:0006352">
    <property type="term" value="P:DNA-templated transcription initiation"/>
    <property type="evidence" value="ECO:0007669"/>
    <property type="project" value="InterPro"/>
</dbReference>
<reference evidence="2" key="1">
    <citation type="journal article" date="2018" name="Genome Biol.">
        <title>SKESA: strategic k-mer extension for scrupulous assemblies.</title>
        <authorList>
            <person name="Souvorov A."/>
            <person name="Agarwala R."/>
            <person name="Lipman D.J."/>
        </authorList>
    </citation>
    <scope>NUCLEOTIDE SEQUENCE</scope>
    <source>
        <strain evidence="2">1930</strain>
    </source>
</reference>